<evidence type="ECO:0000313" key="2">
    <source>
        <dbReference type="Proteomes" id="UP000811609"/>
    </source>
</evidence>
<keyword evidence="2" id="KW-1185">Reference proteome</keyword>
<proteinExistence type="predicted"/>
<dbReference type="EMBL" id="CM031819">
    <property type="protein sequence ID" value="KAG6636085.1"/>
    <property type="molecule type" value="Genomic_DNA"/>
</dbReference>
<reference evidence="1" key="1">
    <citation type="submission" date="2020-12" db="EMBL/GenBank/DDBJ databases">
        <title>WGS assembly of Carya illinoinensis cv. Pawnee.</title>
        <authorList>
            <person name="Platts A."/>
            <person name="Shu S."/>
            <person name="Wright S."/>
            <person name="Barry K."/>
            <person name="Edger P."/>
            <person name="Pires J.C."/>
            <person name="Schmutz J."/>
        </authorList>
    </citation>
    <scope>NUCLEOTIDE SEQUENCE</scope>
    <source>
        <tissue evidence="1">Leaf</tissue>
    </source>
</reference>
<accession>A0A8T1P058</accession>
<organism evidence="1 2">
    <name type="scientific">Carya illinoinensis</name>
    <name type="common">Pecan</name>
    <dbReference type="NCBI Taxonomy" id="32201"/>
    <lineage>
        <taxon>Eukaryota</taxon>
        <taxon>Viridiplantae</taxon>
        <taxon>Streptophyta</taxon>
        <taxon>Embryophyta</taxon>
        <taxon>Tracheophyta</taxon>
        <taxon>Spermatophyta</taxon>
        <taxon>Magnoliopsida</taxon>
        <taxon>eudicotyledons</taxon>
        <taxon>Gunneridae</taxon>
        <taxon>Pentapetalae</taxon>
        <taxon>rosids</taxon>
        <taxon>fabids</taxon>
        <taxon>Fagales</taxon>
        <taxon>Juglandaceae</taxon>
        <taxon>Carya</taxon>
    </lineage>
</organism>
<name>A0A8T1P058_CARIL</name>
<comment type="caution">
    <text evidence="1">The sequence shown here is derived from an EMBL/GenBank/DDBJ whole genome shotgun (WGS) entry which is preliminary data.</text>
</comment>
<sequence length="43" mass="5002">MYKTTKSYETKRRPFLAQPNAFCDESFLTEGIRGRACKCVLLK</sequence>
<dbReference type="AlphaFoldDB" id="A0A8T1P058"/>
<protein>
    <submittedName>
        <fullName evidence="1">Uncharacterized protein</fullName>
    </submittedName>
</protein>
<gene>
    <name evidence="1" type="ORF">CIPAW_11G086300</name>
</gene>
<evidence type="ECO:0000313" key="1">
    <source>
        <dbReference type="EMBL" id="KAG6636085.1"/>
    </source>
</evidence>
<dbReference type="Proteomes" id="UP000811609">
    <property type="component" value="Chromosome 11"/>
</dbReference>